<keyword evidence="2" id="KW-1185">Reference proteome</keyword>
<dbReference type="OrthoDB" id="7630456at2"/>
<dbReference type="Proteomes" id="UP000318590">
    <property type="component" value="Unassembled WGS sequence"/>
</dbReference>
<gene>
    <name evidence="1" type="ORF">FEV53_07615</name>
</gene>
<protein>
    <submittedName>
        <fullName evidence="1">DUF3168 domain-containing protein</fullName>
    </submittedName>
</protein>
<evidence type="ECO:0000313" key="1">
    <source>
        <dbReference type="EMBL" id="TRD21908.1"/>
    </source>
</evidence>
<dbReference type="Pfam" id="PF11367">
    <property type="entry name" value="Tail_completion_gp17"/>
    <property type="match status" value="1"/>
</dbReference>
<dbReference type="Gene3D" id="3.30.2000.30">
    <property type="match status" value="1"/>
</dbReference>
<dbReference type="InterPro" id="IPR053745">
    <property type="entry name" value="Viral_Tail_Comp_sf"/>
</dbReference>
<evidence type="ECO:0000313" key="2">
    <source>
        <dbReference type="Proteomes" id="UP000318590"/>
    </source>
</evidence>
<comment type="caution">
    <text evidence="1">The sequence shown here is derived from an EMBL/GenBank/DDBJ whole genome shotgun (WGS) entry which is preliminary data.</text>
</comment>
<organism evidence="1 2">
    <name type="scientific">Palleronia caenipelagi</name>
    <dbReference type="NCBI Taxonomy" id="2489174"/>
    <lineage>
        <taxon>Bacteria</taxon>
        <taxon>Pseudomonadati</taxon>
        <taxon>Pseudomonadota</taxon>
        <taxon>Alphaproteobacteria</taxon>
        <taxon>Rhodobacterales</taxon>
        <taxon>Roseobacteraceae</taxon>
        <taxon>Palleronia</taxon>
    </lineage>
</organism>
<dbReference type="InterPro" id="IPR021508">
    <property type="entry name" value="Gp17-like"/>
</dbReference>
<dbReference type="AlphaFoldDB" id="A0A547Q696"/>
<sequence>MIAPDVALQTAIESAVTADAELMTQIAWIYDEVPDDPYAGKTAYLSFGPSDLRDQSAECVQTEVHNLQIDVWSKAVGRIEAKGLTRRVIDLIRGGSLIMPAHRLGETVLALHRIISDPDPGVTHGVVQFDFHIEVEEG</sequence>
<reference evidence="1 2" key="1">
    <citation type="submission" date="2019-06" db="EMBL/GenBank/DDBJ databases">
        <title>Paenimaribius caenipelagi gen. nov., sp. nov., isolated from a tidal flat.</title>
        <authorList>
            <person name="Yoon J.-H."/>
        </authorList>
    </citation>
    <scope>NUCLEOTIDE SEQUENCE [LARGE SCALE GENOMIC DNA]</scope>
    <source>
        <strain evidence="1 2">JBTF-M29</strain>
    </source>
</reference>
<dbReference type="EMBL" id="VFSV01000009">
    <property type="protein sequence ID" value="TRD21908.1"/>
    <property type="molecule type" value="Genomic_DNA"/>
</dbReference>
<dbReference type="RefSeq" id="WP_142834213.1">
    <property type="nucleotide sequence ID" value="NZ_VFSV01000009.1"/>
</dbReference>
<accession>A0A547Q696</accession>
<name>A0A547Q696_9RHOB</name>
<proteinExistence type="predicted"/>